<comment type="similarity">
    <text evidence="2">Belongs to the acyl-CoA dehydrogenase family.</text>
</comment>
<dbReference type="PANTHER" id="PTHR43292:SF4">
    <property type="entry name" value="ACYL-COA DEHYDROGENASE FADE34"/>
    <property type="match status" value="1"/>
</dbReference>
<evidence type="ECO:0000256" key="2">
    <source>
        <dbReference type="ARBA" id="ARBA00009347"/>
    </source>
</evidence>
<sequence length="753" mass="78366">MATATDDKAAPIPSLALGEDQAALAEAVAAFARHAGGASAARAGLAGFASGTLPENWPRLLAQGLHAIHLPERCGGDGAGMAELAVVVEQLARGLHPGPFTPTAIAGATLTQAAQSEAVDALLARFTEGATGAVCTGAGLTAQRADGGWTVTGTSDPALGIPGADVVLVRAEADGSPVWFRLPEGPGATITQRIGVDATRAIGTLTLQELHVPGEDVLDDIRDGDAEWVRAVVFAAEAAGIAGWSLETATAHVRTREQFGRPIGSFQAVQHKAAMMLVRSSIACAAAWDAARAESGDDVQRAIAAAQAVVAALEAAVDNAFECVSLLGAVGFTWEHDVHLYQRRALSIAALAGSPERWSARLGELALAGGARDFSFVTSETLPELRTQIGATLDQAAQMPPDEVEGYGWGTGRGGARRAVLAEAGLVAPHYPAPHGLGAGPVEQAVIAQEYAAHGLDQPTMVIGEWVLPTLLSHGSDAQRERFVGPTLRGEIVWCQLFSEPGAGSDLAGLSTAARRVDGGWVINGQKVWNTNAHEADWGVCLARTDPSAPKHQGISYFLIDMHAEGVDARPLRQATGRAEFNEVFLDEVFVPDECLVAGPGEGWRLAATTLANERLQMGAALGHGAGDRFQRLIEAGEYDCPREDAVRTMGRGVSRELALQALNLRGVLARLAGAGPGAEISVSKLYNALAQRDGSRDLIRLLGPGAAAHDAEPGVTDDHVTDHLGLPAVLFGGGTIEIQLGVIARRVLRLPR</sequence>
<evidence type="ECO:0000259" key="7">
    <source>
        <dbReference type="Pfam" id="PF02770"/>
    </source>
</evidence>
<dbReference type="InterPro" id="IPR006091">
    <property type="entry name" value="Acyl-CoA_Oxase/DH_mid-dom"/>
</dbReference>
<evidence type="ECO:0000259" key="6">
    <source>
        <dbReference type="Pfam" id="PF00441"/>
    </source>
</evidence>
<dbReference type="Pfam" id="PF02771">
    <property type="entry name" value="Acyl-CoA_dh_N"/>
    <property type="match status" value="2"/>
</dbReference>
<name>A0ABP9C1C3_9ACTN</name>
<dbReference type="Gene3D" id="1.20.140.10">
    <property type="entry name" value="Butyryl-CoA Dehydrogenase, subunit A, domain 3"/>
    <property type="match status" value="2"/>
</dbReference>
<feature type="domain" description="Acyl-CoA oxidase/dehydrogenase middle" evidence="7">
    <location>
        <begin position="495"/>
        <end position="588"/>
    </location>
</feature>
<evidence type="ECO:0000256" key="5">
    <source>
        <dbReference type="ARBA" id="ARBA00023002"/>
    </source>
</evidence>
<reference evidence="10" key="1">
    <citation type="journal article" date="2019" name="Int. J. Syst. Evol. Microbiol.">
        <title>The Global Catalogue of Microorganisms (GCM) 10K type strain sequencing project: providing services to taxonomists for standard genome sequencing and annotation.</title>
        <authorList>
            <consortium name="The Broad Institute Genomics Platform"/>
            <consortium name="The Broad Institute Genome Sequencing Center for Infectious Disease"/>
            <person name="Wu L."/>
            <person name="Ma J."/>
        </authorList>
    </citation>
    <scope>NUCLEOTIDE SEQUENCE [LARGE SCALE GENOMIC DNA]</scope>
    <source>
        <strain evidence="10">JCM 18542</strain>
    </source>
</reference>
<gene>
    <name evidence="9" type="ORF">GCM10023353_02280</name>
</gene>
<evidence type="ECO:0000313" key="10">
    <source>
        <dbReference type="Proteomes" id="UP001500839"/>
    </source>
</evidence>
<accession>A0ABP9C1C3</accession>
<dbReference type="InterPro" id="IPR036250">
    <property type="entry name" value="AcylCo_DH-like_C"/>
</dbReference>
<comment type="cofactor">
    <cofactor evidence="1">
        <name>FAD</name>
        <dbReference type="ChEBI" id="CHEBI:57692"/>
    </cofactor>
</comment>
<protein>
    <submittedName>
        <fullName evidence="9">Acyl-CoA dehydrogenase</fullName>
    </submittedName>
</protein>
<dbReference type="InterPro" id="IPR009075">
    <property type="entry name" value="AcylCo_DH/oxidase_C"/>
</dbReference>
<comment type="caution">
    <text evidence="9">The sequence shown here is derived from an EMBL/GenBank/DDBJ whole genome shotgun (WGS) entry which is preliminary data.</text>
</comment>
<dbReference type="EMBL" id="BAABKQ010000001">
    <property type="protein sequence ID" value="GAA4803546.1"/>
    <property type="molecule type" value="Genomic_DNA"/>
</dbReference>
<dbReference type="RefSeq" id="WP_307810782.1">
    <property type="nucleotide sequence ID" value="NZ_BAABKQ010000001.1"/>
</dbReference>
<dbReference type="InterPro" id="IPR009100">
    <property type="entry name" value="AcylCoA_DH/oxidase_NM_dom_sf"/>
</dbReference>
<dbReference type="InterPro" id="IPR037069">
    <property type="entry name" value="AcylCoA_DH/ox_N_sf"/>
</dbReference>
<dbReference type="SUPFAM" id="SSF56645">
    <property type="entry name" value="Acyl-CoA dehydrogenase NM domain-like"/>
    <property type="match status" value="2"/>
</dbReference>
<dbReference type="Pfam" id="PF02770">
    <property type="entry name" value="Acyl-CoA_dh_M"/>
    <property type="match status" value="1"/>
</dbReference>
<evidence type="ECO:0000313" key="9">
    <source>
        <dbReference type="EMBL" id="GAA4803546.1"/>
    </source>
</evidence>
<dbReference type="Gene3D" id="2.40.110.10">
    <property type="entry name" value="Butyryl-CoA Dehydrogenase, subunit A, domain 2"/>
    <property type="match status" value="2"/>
</dbReference>
<dbReference type="PANTHER" id="PTHR43292">
    <property type="entry name" value="ACYL-COA DEHYDROGENASE"/>
    <property type="match status" value="1"/>
</dbReference>
<feature type="domain" description="Acyl-CoA dehydrogenase/oxidase N-terminal" evidence="8">
    <location>
        <begin position="421"/>
        <end position="491"/>
    </location>
</feature>
<keyword evidence="3" id="KW-0285">Flavoprotein</keyword>
<feature type="domain" description="Acyl-CoA dehydrogenase/oxidase C-terminal" evidence="6">
    <location>
        <begin position="659"/>
        <end position="749"/>
    </location>
</feature>
<keyword evidence="10" id="KW-1185">Reference proteome</keyword>
<dbReference type="Proteomes" id="UP001500839">
    <property type="component" value="Unassembled WGS sequence"/>
</dbReference>
<dbReference type="InterPro" id="IPR046373">
    <property type="entry name" value="Acyl-CoA_Oxase/DH_mid-dom_sf"/>
</dbReference>
<feature type="domain" description="Acyl-CoA dehydrogenase/oxidase C-terminal" evidence="6">
    <location>
        <begin position="233"/>
        <end position="356"/>
    </location>
</feature>
<dbReference type="InterPro" id="IPR052161">
    <property type="entry name" value="Mycobact_Acyl-CoA_DH"/>
</dbReference>
<dbReference type="SUPFAM" id="SSF47203">
    <property type="entry name" value="Acyl-CoA dehydrogenase C-terminal domain-like"/>
    <property type="match status" value="2"/>
</dbReference>
<evidence type="ECO:0000256" key="3">
    <source>
        <dbReference type="ARBA" id="ARBA00022630"/>
    </source>
</evidence>
<proteinExistence type="inferred from homology"/>
<evidence type="ECO:0000256" key="1">
    <source>
        <dbReference type="ARBA" id="ARBA00001974"/>
    </source>
</evidence>
<evidence type="ECO:0000259" key="8">
    <source>
        <dbReference type="Pfam" id="PF02771"/>
    </source>
</evidence>
<dbReference type="InterPro" id="IPR013786">
    <property type="entry name" value="AcylCoA_DH/ox_N"/>
</dbReference>
<feature type="domain" description="Acyl-CoA dehydrogenase/oxidase N-terminal" evidence="8">
    <location>
        <begin position="19"/>
        <end position="129"/>
    </location>
</feature>
<dbReference type="Pfam" id="PF00441">
    <property type="entry name" value="Acyl-CoA_dh_1"/>
    <property type="match status" value="2"/>
</dbReference>
<evidence type="ECO:0000256" key="4">
    <source>
        <dbReference type="ARBA" id="ARBA00022827"/>
    </source>
</evidence>
<dbReference type="Gene3D" id="1.10.540.10">
    <property type="entry name" value="Acyl-CoA dehydrogenase/oxidase, N-terminal domain"/>
    <property type="match status" value="2"/>
</dbReference>
<keyword evidence="5" id="KW-0560">Oxidoreductase</keyword>
<keyword evidence="4" id="KW-0274">FAD</keyword>
<organism evidence="9 10">
    <name type="scientific">Tomitella cavernea</name>
    <dbReference type="NCBI Taxonomy" id="1387982"/>
    <lineage>
        <taxon>Bacteria</taxon>
        <taxon>Bacillati</taxon>
        <taxon>Actinomycetota</taxon>
        <taxon>Actinomycetes</taxon>
        <taxon>Mycobacteriales</taxon>
        <taxon>Tomitella</taxon>
    </lineage>
</organism>